<proteinExistence type="predicted"/>
<protein>
    <submittedName>
        <fullName evidence="2">Uncharacterized protein</fullName>
    </submittedName>
</protein>
<feature type="compositionally biased region" description="Low complexity" evidence="1">
    <location>
        <begin position="24"/>
        <end position="38"/>
    </location>
</feature>
<dbReference type="EnsemblPlants" id="EMT30221">
    <property type="protein sequence ID" value="EMT30221"/>
    <property type="gene ID" value="F775_30023"/>
</dbReference>
<sequence>MGKGEKGEVDGEVDEEEIEAITTGAGADEQADGCAAAAGGEGDEKEPESTNDDELQ</sequence>
<organism evidence="2">
    <name type="scientific">Aegilops tauschii</name>
    <name type="common">Tausch's goatgrass</name>
    <name type="synonym">Aegilops squarrosa</name>
    <dbReference type="NCBI Taxonomy" id="37682"/>
    <lineage>
        <taxon>Eukaryota</taxon>
        <taxon>Viridiplantae</taxon>
        <taxon>Streptophyta</taxon>
        <taxon>Embryophyta</taxon>
        <taxon>Tracheophyta</taxon>
        <taxon>Spermatophyta</taxon>
        <taxon>Magnoliopsida</taxon>
        <taxon>Liliopsida</taxon>
        <taxon>Poales</taxon>
        <taxon>Poaceae</taxon>
        <taxon>BOP clade</taxon>
        <taxon>Pooideae</taxon>
        <taxon>Triticodae</taxon>
        <taxon>Triticeae</taxon>
        <taxon>Triticinae</taxon>
        <taxon>Aegilops</taxon>
    </lineage>
</organism>
<feature type="compositionally biased region" description="Acidic residues" evidence="1">
    <location>
        <begin position="41"/>
        <end position="56"/>
    </location>
</feature>
<name>M8D1X5_AEGTA</name>
<accession>M8D1X5</accession>
<dbReference type="AlphaFoldDB" id="M8D1X5"/>
<feature type="compositionally biased region" description="Acidic residues" evidence="1">
    <location>
        <begin position="10"/>
        <end position="19"/>
    </location>
</feature>
<evidence type="ECO:0000256" key="1">
    <source>
        <dbReference type="SAM" id="MobiDB-lite"/>
    </source>
</evidence>
<evidence type="ECO:0000313" key="2">
    <source>
        <dbReference type="EnsemblPlants" id="EMT30221"/>
    </source>
</evidence>
<reference evidence="2" key="1">
    <citation type="submission" date="2015-06" db="UniProtKB">
        <authorList>
            <consortium name="EnsemblPlants"/>
        </authorList>
    </citation>
    <scope>IDENTIFICATION</scope>
</reference>
<feature type="region of interest" description="Disordered" evidence="1">
    <location>
        <begin position="1"/>
        <end position="56"/>
    </location>
</feature>